<keyword evidence="12" id="KW-1185">Reference proteome</keyword>
<reference evidence="11 12" key="1">
    <citation type="submission" date="2018-07" db="EMBL/GenBank/DDBJ databases">
        <title>High-quality-draft genome sequence of Gaiella occulta.</title>
        <authorList>
            <person name="Severino R."/>
            <person name="Froufe H.J.C."/>
            <person name="Rainey F.A."/>
            <person name="Barroso C."/>
            <person name="Albuquerque L."/>
            <person name="Lobo-Da-Cunha A."/>
            <person name="Da Costa M.S."/>
            <person name="Egas C."/>
        </authorList>
    </citation>
    <scope>NUCLEOTIDE SEQUENCE [LARGE SCALE GENOMIC DNA]</scope>
    <source>
        <strain evidence="11 12">F2-233</strain>
    </source>
</reference>
<evidence type="ECO:0000256" key="9">
    <source>
        <dbReference type="SAM" id="MobiDB-lite"/>
    </source>
</evidence>
<dbReference type="GO" id="GO:0005886">
    <property type="term" value="C:plasma membrane"/>
    <property type="evidence" value="ECO:0007669"/>
    <property type="project" value="UniProtKB-SubCell"/>
</dbReference>
<keyword evidence="4" id="KW-0488">Methylation</keyword>
<dbReference type="GO" id="GO:0015627">
    <property type="term" value="C:type II protein secretion system complex"/>
    <property type="evidence" value="ECO:0007669"/>
    <property type="project" value="InterPro"/>
</dbReference>
<keyword evidence="6 10" id="KW-0812">Transmembrane</keyword>
<dbReference type="PROSITE" id="PS00409">
    <property type="entry name" value="PROKAR_NTER_METHYL"/>
    <property type="match status" value="1"/>
</dbReference>
<evidence type="ECO:0000256" key="1">
    <source>
        <dbReference type="ARBA" id="ARBA00004377"/>
    </source>
</evidence>
<evidence type="ECO:0000313" key="12">
    <source>
        <dbReference type="Proteomes" id="UP000254134"/>
    </source>
</evidence>
<reference evidence="12" key="2">
    <citation type="journal article" date="2019" name="MicrobiologyOpen">
        <title>High-quality draft genome sequence of Gaiella occulta isolated from a 150 meter deep mineral water borehole and comparison with the genome sequences of other deep-branching lineages of the phylum Actinobacteria.</title>
        <authorList>
            <person name="Severino R."/>
            <person name="Froufe H.J.C."/>
            <person name="Barroso C."/>
            <person name="Albuquerque L."/>
            <person name="Lobo-da-Cunha A."/>
            <person name="da Costa M.S."/>
            <person name="Egas C."/>
        </authorList>
    </citation>
    <scope>NUCLEOTIDE SEQUENCE [LARGE SCALE GENOMIC DNA]</scope>
    <source>
        <strain evidence="12">F2-233</strain>
    </source>
</reference>
<dbReference type="PANTHER" id="PTHR38779:SF2">
    <property type="entry name" value="TYPE II SECRETION SYSTEM PROTEIN I-RELATED"/>
    <property type="match status" value="1"/>
</dbReference>
<protein>
    <recommendedName>
        <fullName evidence="13">Prepilin-type N-terminal cleavage/methylation domain</fullName>
    </recommendedName>
</protein>
<dbReference type="EMBL" id="QQZY01000008">
    <property type="protein sequence ID" value="RDI73571.1"/>
    <property type="molecule type" value="Genomic_DNA"/>
</dbReference>
<evidence type="ECO:0000256" key="10">
    <source>
        <dbReference type="SAM" id="Phobius"/>
    </source>
</evidence>
<evidence type="ECO:0000256" key="3">
    <source>
        <dbReference type="ARBA" id="ARBA00022475"/>
    </source>
</evidence>
<evidence type="ECO:0000256" key="7">
    <source>
        <dbReference type="ARBA" id="ARBA00022989"/>
    </source>
</evidence>
<dbReference type="AlphaFoldDB" id="A0A7M2YTV1"/>
<sequence>MGADIPRKGVSGNRVASDREPVGTTSTRCAHLRAGGRRRPLAREHGFTLIETVLAMAIFVGVATSLAGVLTSSIAAHTVSRERTVAEQIANDQVESIRRLPYDDVGTVGGNPPGTVAASRTVTQDGLTATVSTQISYVNDPIPTSYATGANYKRVTVTVTRARDGKQLTRVVTNIAPPARAPYGGINNAIVNVQVLDYALLTPVPGASVTIANGPSPSRTDVTDSSGTVSFAALTPNPLTGPTAYYDLTVSDTGYVTFPGDVPPAAAAHLQLSPSQTVSTAIRIFKPVSIILQMVNANGSPYTGTATVKVTSGLTGVTETIVVTGGSATLTELGGDPIVPGVTYTVKGLKANGQCADPAPRYVPDNYPTDLTTTFVLTWGACPSGTLAVNVKQLGLNVPAATVDVTGGPNGVSLSGTTDSNGDVSFAAPEGAGYTVTATKGSATASTTASVTAGTTTNVTVTLPPPPTGTIVATVNWDTPLASCANCVTLSGGPNGISVTGSTDGSGQVTFLNVPVGSGYTITATKNGVSGSSTASVAANATTNVVVALPTGTLDATVTYGGVLAASGATITVSGGPNAVSVSGTTNASGVFSDTLPAGTTASYTITATKAGQSVSGTFTLPANGSTAALTLNLPVGTVNATVRWGSAGPFSNGAAITVSGGPVGGTVASGSTNASGSYSNTSLPAGTGTYTIQATKGAAGASTTFTIPSSGSTATVTLTLPVRATVLFTVKNNKGTNVGAGVPVTMTGGPEGLSYSGTTNASGQVSFTNVPAASDTYVAKAWNCASTAGKSRTNTITVTSGTTTQSFTLQYNSNTCPP</sequence>
<dbReference type="InterPro" id="IPR012902">
    <property type="entry name" value="N_methyl_site"/>
</dbReference>
<keyword evidence="3" id="KW-1003">Cell membrane</keyword>
<feature type="transmembrane region" description="Helical" evidence="10">
    <location>
        <begin position="47"/>
        <end position="70"/>
    </location>
</feature>
<organism evidence="11 12">
    <name type="scientific">Gaiella occulta</name>
    <dbReference type="NCBI Taxonomy" id="1002870"/>
    <lineage>
        <taxon>Bacteria</taxon>
        <taxon>Bacillati</taxon>
        <taxon>Actinomycetota</taxon>
        <taxon>Thermoleophilia</taxon>
        <taxon>Gaiellales</taxon>
        <taxon>Gaiellaceae</taxon>
        <taxon>Gaiella</taxon>
    </lineage>
</organism>
<dbReference type="GO" id="GO:0015628">
    <property type="term" value="P:protein secretion by the type II secretion system"/>
    <property type="evidence" value="ECO:0007669"/>
    <property type="project" value="InterPro"/>
</dbReference>
<keyword evidence="5" id="KW-0997">Cell inner membrane</keyword>
<comment type="caution">
    <text evidence="11">The sequence shown here is derived from an EMBL/GenBank/DDBJ whole genome shotgun (WGS) entry which is preliminary data.</text>
</comment>
<evidence type="ECO:0000256" key="8">
    <source>
        <dbReference type="ARBA" id="ARBA00023136"/>
    </source>
</evidence>
<dbReference type="InterPro" id="IPR010052">
    <property type="entry name" value="T2SS_protein-GspI"/>
</dbReference>
<evidence type="ECO:0000256" key="5">
    <source>
        <dbReference type="ARBA" id="ARBA00022519"/>
    </source>
</evidence>
<evidence type="ECO:0000256" key="2">
    <source>
        <dbReference type="ARBA" id="ARBA00008358"/>
    </source>
</evidence>
<evidence type="ECO:0000256" key="4">
    <source>
        <dbReference type="ARBA" id="ARBA00022481"/>
    </source>
</evidence>
<accession>A0A7M2YTV1</accession>
<keyword evidence="8 10" id="KW-0472">Membrane</keyword>
<evidence type="ECO:0000256" key="6">
    <source>
        <dbReference type="ARBA" id="ARBA00022692"/>
    </source>
</evidence>
<feature type="region of interest" description="Disordered" evidence="9">
    <location>
        <begin position="1"/>
        <end position="26"/>
    </location>
</feature>
<gene>
    <name evidence="11" type="ORF">Gocc_2712</name>
</gene>
<dbReference type="Proteomes" id="UP000254134">
    <property type="component" value="Unassembled WGS sequence"/>
</dbReference>
<comment type="subcellular location">
    <subcellularLocation>
        <location evidence="1">Cell inner membrane</location>
        <topology evidence="1">Single-pass membrane protein</topology>
    </subcellularLocation>
</comment>
<dbReference type="PANTHER" id="PTHR38779">
    <property type="entry name" value="TYPE II SECRETION SYSTEM PROTEIN I-RELATED"/>
    <property type="match status" value="1"/>
</dbReference>
<dbReference type="Gene3D" id="2.60.40.1120">
    <property type="entry name" value="Carboxypeptidase-like, regulatory domain"/>
    <property type="match status" value="1"/>
</dbReference>
<name>A0A7M2YTV1_9ACTN</name>
<evidence type="ECO:0008006" key="13">
    <source>
        <dbReference type="Google" id="ProtNLM"/>
    </source>
</evidence>
<keyword evidence="7 10" id="KW-1133">Transmembrane helix</keyword>
<proteinExistence type="inferred from homology"/>
<evidence type="ECO:0000313" key="11">
    <source>
        <dbReference type="EMBL" id="RDI73571.1"/>
    </source>
</evidence>
<comment type="similarity">
    <text evidence="2">Belongs to the GSP I family.</text>
</comment>